<dbReference type="Proteomes" id="UP000186074">
    <property type="component" value="Chromosome"/>
</dbReference>
<dbReference type="GO" id="GO:0010181">
    <property type="term" value="F:FMN binding"/>
    <property type="evidence" value="ECO:0007669"/>
    <property type="project" value="TreeGrafter"/>
</dbReference>
<protein>
    <submittedName>
        <fullName evidence="2">FMN reductase</fullName>
    </submittedName>
</protein>
<dbReference type="AlphaFoldDB" id="A0A1P8KLC7"/>
<dbReference type="SUPFAM" id="SSF52218">
    <property type="entry name" value="Flavoproteins"/>
    <property type="match status" value="1"/>
</dbReference>
<keyword evidence="3" id="KW-1185">Reference proteome</keyword>
<dbReference type="GO" id="GO:0016491">
    <property type="term" value="F:oxidoreductase activity"/>
    <property type="evidence" value="ECO:0007669"/>
    <property type="project" value="InterPro"/>
</dbReference>
<dbReference type="KEGG" id="alp:LPB137_05490"/>
<dbReference type="InterPro" id="IPR029039">
    <property type="entry name" value="Flavoprotein-like_sf"/>
</dbReference>
<dbReference type="Pfam" id="PF03358">
    <property type="entry name" value="FMN_red"/>
    <property type="match status" value="1"/>
</dbReference>
<feature type="domain" description="NADPH-dependent FMN reductase-like" evidence="1">
    <location>
        <begin position="3"/>
        <end position="141"/>
    </location>
</feature>
<dbReference type="GO" id="GO:0005829">
    <property type="term" value="C:cytosol"/>
    <property type="evidence" value="ECO:0007669"/>
    <property type="project" value="TreeGrafter"/>
</dbReference>
<dbReference type="OrthoDB" id="9812295at2"/>
<sequence length="169" mass="18526">MSKIGILVASSNNNQKLALKLQELALKENCEVELINLVDLRLPLYSTIEEEENGIPEAVLDLATKILDLKAFIIVAPEYNGVMPPVLNNAMAWTSRATKDWRDAFNDKIVGLATHSGGGGAKGLQAMRIQFQHLGANILARELLTTYEKPLNEETAIGMIQALSRLSKV</sequence>
<dbReference type="RefSeq" id="WP_076085478.1">
    <property type="nucleotide sequence ID" value="NZ_CP019070.1"/>
</dbReference>
<dbReference type="PANTHER" id="PTHR30543:SF21">
    <property type="entry name" value="NAD(P)H-DEPENDENT FMN REDUCTASE LOT6"/>
    <property type="match status" value="1"/>
</dbReference>
<dbReference type="InterPro" id="IPR005025">
    <property type="entry name" value="FMN_Rdtase-like_dom"/>
</dbReference>
<evidence type="ECO:0000313" key="2">
    <source>
        <dbReference type="EMBL" id="APW65340.1"/>
    </source>
</evidence>
<accession>A0A1P8KLC7</accession>
<dbReference type="EMBL" id="CP019070">
    <property type="protein sequence ID" value="APW65340.1"/>
    <property type="molecule type" value="Genomic_DNA"/>
</dbReference>
<dbReference type="Gene3D" id="3.40.50.360">
    <property type="match status" value="1"/>
</dbReference>
<organism evidence="2 3">
    <name type="scientific">Poseidonibacter parvus</name>
    <dbReference type="NCBI Taxonomy" id="1850254"/>
    <lineage>
        <taxon>Bacteria</taxon>
        <taxon>Pseudomonadati</taxon>
        <taxon>Campylobacterota</taxon>
        <taxon>Epsilonproteobacteria</taxon>
        <taxon>Campylobacterales</taxon>
        <taxon>Arcobacteraceae</taxon>
        <taxon>Poseidonibacter</taxon>
    </lineage>
</organism>
<reference evidence="2 3" key="1">
    <citation type="submission" date="2017-01" db="EMBL/GenBank/DDBJ databases">
        <title>Genome sequencing of Arcobacter sp. LPB0137.</title>
        <authorList>
            <person name="Lee G.-W."/>
            <person name="Yi H."/>
        </authorList>
    </citation>
    <scope>NUCLEOTIDE SEQUENCE [LARGE SCALE GENOMIC DNA]</scope>
    <source>
        <strain evidence="2 3">LPB0137</strain>
    </source>
</reference>
<dbReference type="InterPro" id="IPR050712">
    <property type="entry name" value="NAD(P)H-dep_reductase"/>
</dbReference>
<evidence type="ECO:0000259" key="1">
    <source>
        <dbReference type="Pfam" id="PF03358"/>
    </source>
</evidence>
<gene>
    <name evidence="2" type="ORF">LPB137_05490</name>
</gene>
<proteinExistence type="predicted"/>
<dbReference type="STRING" id="1850254.LPB137_05490"/>
<name>A0A1P8KLC7_9BACT</name>
<evidence type="ECO:0000313" key="3">
    <source>
        <dbReference type="Proteomes" id="UP000186074"/>
    </source>
</evidence>
<dbReference type="PANTHER" id="PTHR30543">
    <property type="entry name" value="CHROMATE REDUCTASE"/>
    <property type="match status" value="1"/>
</dbReference>